<keyword evidence="8" id="KW-0472">Membrane</keyword>
<dbReference type="SUPFAM" id="SSF55874">
    <property type="entry name" value="ATPase domain of HSP90 chaperone/DNA topoisomerase II/histidine kinase"/>
    <property type="match status" value="1"/>
</dbReference>
<evidence type="ECO:0000256" key="7">
    <source>
        <dbReference type="ARBA" id="ARBA00022989"/>
    </source>
</evidence>
<dbReference type="SUPFAM" id="SSF47384">
    <property type="entry name" value="Homodimeric domain of signal transducing histidine kinase"/>
    <property type="match status" value="1"/>
</dbReference>
<keyword evidence="11" id="KW-1185">Reference proteome</keyword>
<comment type="catalytic activity">
    <reaction evidence="1">
        <text>ATP + protein L-histidine = ADP + protein N-phospho-L-histidine.</text>
        <dbReference type="EC" id="2.7.13.3"/>
    </reaction>
</comment>
<protein>
    <recommendedName>
        <fullName evidence="2">histidine kinase</fullName>
        <ecNumber evidence="2">2.7.13.3</ecNumber>
    </recommendedName>
</protein>
<keyword evidence="5 8" id="KW-0812">Transmembrane</keyword>
<reference evidence="11" key="1">
    <citation type="submission" date="2016-10" db="EMBL/GenBank/DDBJ databases">
        <authorList>
            <person name="Varghese N."/>
            <person name="Submissions S."/>
        </authorList>
    </citation>
    <scope>NUCLEOTIDE SEQUENCE [LARGE SCALE GENOMIC DNA]</scope>
    <source>
        <strain evidence="11">DSM 19891</strain>
    </source>
</reference>
<feature type="transmembrane region" description="Helical" evidence="8">
    <location>
        <begin position="135"/>
        <end position="157"/>
    </location>
</feature>
<dbReference type="RefSeq" id="WP_091901452.1">
    <property type="nucleotide sequence ID" value="NZ_FOYX01000001.1"/>
</dbReference>
<dbReference type="InterPro" id="IPR003594">
    <property type="entry name" value="HATPase_dom"/>
</dbReference>
<dbReference type="Pfam" id="PF00512">
    <property type="entry name" value="HisKA"/>
    <property type="match status" value="1"/>
</dbReference>
<organism evidence="10 11">
    <name type="scientific">Maribacter stanieri</name>
    <dbReference type="NCBI Taxonomy" id="440514"/>
    <lineage>
        <taxon>Bacteria</taxon>
        <taxon>Pseudomonadati</taxon>
        <taxon>Bacteroidota</taxon>
        <taxon>Flavobacteriia</taxon>
        <taxon>Flavobacteriales</taxon>
        <taxon>Flavobacteriaceae</taxon>
        <taxon>Maribacter</taxon>
    </lineage>
</organism>
<dbReference type="GO" id="GO:0000155">
    <property type="term" value="F:phosphorelay sensor kinase activity"/>
    <property type="evidence" value="ECO:0007669"/>
    <property type="project" value="InterPro"/>
</dbReference>
<dbReference type="Proteomes" id="UP000199462">
    <property type="component" value="Unassembled WGS sequence"/>
</dbReference>
<dbReference type="InterPro" id="IPR036097">
    <property type="entry name" value="HisK_dim/P_sf"/>
</dbReference>
<dbReference type="InterPro" id="IPR003661">
    <property type="entry name" value="HisK_dim/P_dom"/>
</dbReference>
<evidence type="ECO:0000256" key="1">
    <source>
        <dbReference type="ARBA" id="ARBA00000085"/>
    </source>
</evidence>
<dbReference type="Pfam" id="PF02518">
    <property type="entry name" value="HATPase_c"/>
    <property type="match status" value="1"/>
</dbReference>
<evidence type="ECO:0000256" key="8">
    <source>
        <dbReference type="SAM" id="Phobius"/>
    </source>
</evidence>
<dbReference type="SMART" id="SM00387">
    <property type="entry name" value="HATPase_c"/>
    <property type="match status" value="1"/>
</dbReference>
<dbReference type="SMART" id="SM00388">
    <property type="entry name" value="HisKA"/>
    <property type="match status" value="1"/>
</dbReference>
<dbReference type="InterPro" id="IPR036890">
    <property type="entry name" value="HATPase_C_sf"/>
</dbReference>
<evidence type="ECO:0000256" key="3">
    <source>
        <dbReference type="ARBA" id="ARBA00022553"/>
    </source>
</evidence>
<dbReference type="PANTHER" id="PTHR45436:SF5">
    <property type="entry name" value="SENSOR HISTIDINE KINASE TRCS"/>
    <property type="match status" value="1"/>
</dbReference>
<dbReference type="Gene3D" id="1.10.287.130">
    <property type="match status" value="1"/>
</dbReference>
<dbReference type="EMBL" id="FOYX01000001">
    <property type="protein sequence ID" value="SFR57340.1"/>
    <property type="molecule type" value="Genomic_DNA"/>
</dbReference>
<keyword evidence="6 10" id="KW-0418">Kinase</keyword>
<keyword evidence="3" id="KW-0597">Phosphoprotein</keyword>
<dbReference type="AlphaFoldDB" id="A0A1I6HSW0"/>
<gene>
    <name evidence="10" type="ORF">SAMN04488010_0687</name>
</gene>
<dbReference type="InterPro" id="IPR005467">
    <property type="entry name" value="His_kinase_dom"/>
</dbReference>
<proteinExistence type="predicted"/>
<evidence type="ECO:0000259" key="9">
    <source>
        <dbReference type="PROSITE" id="PS50109"/>
    </source>
</evidence>
<evidence type="ECO:0000313" key="10">
    <source>
        <dbReference type="EMBL" id="SFR57340.1"/>
    </source>
</evidence>
<evidence type="ECO:0000256" key="2">
    <source>
        <dbReference type="ARBA" id="ARBA00012438"/>
    </source>
</evidence>
<keyword evidence="4" id="KW-0808">Transferase</keyword>
<sequence>MKLLNHSTKYFALLLIVLISIWAVIFYFAMLDEVYDSLDDGLENQKELIIRAVKVDPDLLHDNEFGVNNYTIKRTEIDSHTKLKDSYRDTLMYMQNEDEYEPIRILESIFEQDGNHYKIKLITSMVEEDDQIENLFKYLVGLYLLLILSIVVLNNLVMKKVWKPFYTLIDRLKGFRIEKDDPIKQEPTDIVEFKLLNESVERLTEKSRDSYIAQKEFIENAAHELQTPLAIAINKLELLLEKNELSGLQTQEIGAVLDNLTRLTRLNKSLLLLSKIDNKQYLEEERLNVNTLVDSITNDFADFAEHRDMRINVNSSAAVSCMMNKDLAIIMISNFVKNAILHGETGKTVDICIEEHSVTIKNHGTNSALNSDNLFKRFKKSSADSRSTGLGLAISKAIADKYHLQLQYSFEGQHMFTLIFP</sequence>
<dbReference type="STRING" id="440514.SAMN04488010_0687"/>
<dbReference type="InterPro" id="IPR050428">
    <property type="entry name" value="TCS_sensor_his_kinase"/>
</dbReference>
<evidence type="ECO:0000256" key="5">
    <source>
        <dbReference type="ARBA" id="ARBA00022692"/>
    </source>
</evidence>
<dbReference type="EC" id="2.7.13.3" evidence="2"/>
<dbReference type="PROSITE" id="PS50109">
    <property type="entry name" value="HIS_KIN"/>
    <property type="match status" value="1"/>
</dbReference>
<dbReference type="GO" id="GO:0005886">
    <property type="term" value="C:plasma membrane"/>
    <property type="evidence" value="ECO:0007669"/>
    <property type="project" value="TreeGrafter"/>
</dbReference>
<evidence type="ECO:0000256" key="6">
    <source>
        <dbReference type="ARBA" id="ARBA00022777"/>
    </source>
</evidence>
<feature type="transmembrane region" description="Helical" evidence="8">
    <location>
        <begin position="12"/>
        <end position="30"/>
    </location>
</feature>
<evidence type="ECO:0000313" key="11">
    <source>
        <dbReference type="Proteomes" id="UP000199462"/>
    </source>
</evidence>
<feature type="domain" description="Histidine kinase" evidence="9">
    <location>
        <begin position="220"/>
        <end position="421"/>
    </location>
</feature>
<dbReference type="PANTHER" id="PTHR45436">
    <property type="entry name" value="SENSOR HISTIDINE KINASE YKOH"/>
    <property type="match status" value="1"/>
</dbReference>
<keyword evidence="7 8" id="KW-1133">Transmembrane helix</keyword>
<accession>A0A1I6HSW0</accession>
<evidence type="ECO:0000256" key="4">
    <source>
        <dbReference type="ARBA" id="ARBA00022679"/>
    </source>
</evidence>
<dbReference type="Gene3D" id="3.30.565.10">
    <property type="entry name" value="Histidine kinase-like ATPase, C-terminal domain"/>
    <property type="match status" value="1"/>
</dbReference>
<name>A0A1I6HSW0_9FLAO</name>